<evidence type="ECO:0000256" key="1">
    <source>
        <dbReference type="SAM" id="Phobius"/>
    </source>
</evidence>
<evidence type="ECO:0000313" key="2">
    <source>
        <dbReference type="EMBL" id="MBB5223932.1"/>
    </source>
</evidence>
<proteinExistence type="predicted"/>
<feature type="transmembrane region" description="Helical" evidence="1">
    <location>
        <begin position="29"/>
        <end position="50"/>
    </location>
</feature>
<comment type="caution">
    <text evidence="2">The sequence shown here is derived from an EMBL/GenBank/DDBJ whole genome shotgun (WGS) entry which is preliminary data.</text>
</comment>
<keyword evidence="1" id="KW-0472">Membrane</keyword>
<gene>
    <name evidence="2" type="ORF">HNP73_003886</name>
</gene>
<dbReference type="RefSeq" id="WP_184153795.1">
    <property type="nucleotide sequence ID" value="NZ_JACHFM010000004.1"/>
</dbReference>
<keyword evidence="1" id="KW-1133">Transmembrane helix</keyword>
<accession>A0A840SXY2</accession>
<organism evidence="2 3">
    <name type="scientific">Amaricoccus macauensis</name>
    <dbReference type="NCBI Taxonomy" id="57001"/>
    <lineage>
        <taxon>Bacteria</taxon>
        <taxon>Pseudomonadati</taxon>
        <taxon>Pseudomonadota</taxon>
        <taxon>Alphaproteobacteria</taxon>
        <taxon>Rhodobacterales</taxon>
        <taxon>Paracoccaceae</taxon>
        <taxon>Amaricoccus</taxon>
    </lineage>
</organism>
<dbReference type="Proteomes" id="UP000549457">
    <property type="component" value="Unassembled WGS sequence"/>
</dbReference>
<keyword evidence="1" id="KW-0812">Transmembrane</keyword>
<sequence>MRQILPLFIAVAALLLAAGFPRVRWVAAGVVALVMLYIVLKLTGVIDVTVPPRSGVL</sequence>
<keyword evidence="3" id="KW-1185">Reference proteome</keyword>
<protein>
    <submittedName>
        <fullName evidence="2">Uncharacterized membrane protein YkvA (DUF1232 family)</fullName>
    </submittedName>
</protein>
<reference evidence="2 3" key="1">
    <citation type="submission" date="2020-08" db="EMBL/GenBank/DDBJ databases">
        <title>Genomic Encyclopedia of Type Strains, Phase IV (KMG-IV): sequencing the most valuable type-strain genomes for metagenomic binning, comparative biology and taxonomic classification.</title>
        <authorList>
            <person name="Goeker M."/>
        </authorList>
    </citation>
    <scope>NUCLEOTIDE SEQUENCE [LARGE SCALE GENOMIC DNA]</scope>
    <source>
        <strain evidence="2 3">DSM 101730</strain>
    </source>
</reference>
<evidence type="ECO:0000313" key="3">
    <source>
        <dbReference type="Proteomes" id="UP000549457"/>
    </source>
</evidence>
<dbReference type="EMBL" id="JACHFM010000004">
    <property type="protein sequence ID" value="MBB5223932.1"/>
    <property type="molecule type" value="Genomic_DNA"/>
</dbReference>
<name>A0A840SXY2_9RHOB</name>
<dbReference type="AlphaFoldDB" id="A0A840SXY2"/>